<organism evidence="9 10">
    <name type="scientific">Runella defluvii</name>
    <dbReference type="NCBI Taxonomy" id="370973"/>
    <lineage>
        <taxon>Bacteria</taxon>
        <taxon>Pseudomonadati</taxon>
        <taxon>Bacteroidota</taxon>
        <taxon>Cytophagia</taxon>
        <taxon>Cytophagales</taxon>
        <taxon>Spirosomataceae</taxon>
        <taxon>Runella</taxon>
    </lineage>
</organism>
<dbReference type="GO" id="GO:0004518">
    <property type="term" value="F:nuclease activity"/>
    <property type="evidence" value="ECO:0007669"/>
    <property type="project" value="UniProtKB-KW"/>
</dbReference>
<name>A0A7W5ZNI5_9BACT</name>
<feature type="domain" description="PIN" evidence="8">
    <location>
        <begin position="5"/>
        <end position="119"/>
    </location>
</feature>
<dbReference type="GO" id="GO:0046872">
    <property type="term" value="F:metal ion binding"/>
    <property type="evidence" value="ECO:0007669"/>
    <property type="project" value="UniProtKB-KW"/>
</dbReference>
<evidence type="ECO:0000259" key="8">
    <source>
        <dbReference type="Pfam" id="PF01850"/>
    </source>
</evidence>
<evidence type="ECO:0000256" key="2">
    <source>
        <dbReference type="ARBA" id="ARBA00022649"/>
    </source>
</evidence>
<dbReference type="RefSeq" id="WP_183975045.1">
    <property type="nucleotide sequence ID" value="NZ_JACIBY010000006.1"/>
</dbReference>
<gene>
    <name evidence="9" type="ORF">FHS57_003072</name>
</gene>
<accession>A0A7W5ZNI5</accession>
<keyword evidence="10" id="KW-1185">Reference proteome</keyword>
<evidence type="ECO:0000256" key="6">
    <source>
        <dbReference type="ARBA" id="ARBA00022842"/>
    </source>
</evidence>
<dbReference type="Pfam" id="PF01850">
    <property type="entry name" value="PIN"/>
    <property type="match status" value="1"/>
</dbReference>
<keyword evidence="4" id="KW-0479">Metal-binding</keyword>
<dbReference type="SUPFAM" id="SSF88723">
    <property type="entry name" value="PIN domain-like"/>
    <property type="match status" value="1"/>
</dbReference>
<keyword evidence="6" id="KW-0460">Magnesium</keyword>
<comment type="caution">
    <text evidence="9">The sequence shown here is derived from an EMBL/GenBank/DDBJ whole genome shotgun (WGS) entry which is preliminary data.</text>
</comment>
<keyword evidence="5" id="KW-0378">Hydrolase</keyword>
<protein>
    <recommendedName>
        <fullName evidence="8">PIN domain-containing protein</fullName>
    </recommendedName>
</protein>
<dbReference type="PANTHER" id="PTHR33653">
    <property type="entry name" value="RIBONUCLEASE VAPC2"/>
    <property type="match status" value="1"/>
</dbReference>
<reference evidence="9 10" key="1">
    <citation type="submission" date="2020-08" db="EMBL/GenBank/DDBJ databases">
        <title>Genomic Encyclopedia of Type Strains, Phase IV (KMG-IV): sequencing the most valuable type-strain genomes for metagenomic binning, comparative biology and taxonomic classification.</title>
        <authorList>
            <person name="Goeker M."/>
        </authorList>
    </citation>
    <scope>NUCLEOTIDE SEQUENCE [LARGE SCALE GENOMIC DNA]</scope>
    <source>
        <strain evidence="9 10">DSM 17976</strain>
    </source>
</reference>
<comment type="cofactor">
    <cofactor evidence="1">
        <name>Mg(2+)</name>
        <dbReference type="ChEBI" id="CHEBI:18420"/>
    </cofactor>
</comment>
<evidence type="ECO:0000256" key="5">
    <source>
        <dbReference type="ARBA" id="ARBA00022801"/>
    </source>
</evidence>
<keyword evidence="2" id="KW-1277">Toxin-antitoxin system</keyword>
<dbReference type="PANTHER" id="PTHR33653:SF1">
    <property type="entry name" value="RIBONUCLEASE VAPC2"/>
    <property type="match status" value="1"/>
</dbReference>
<evidence type="ECO:0000313" key="9">
    <source>
        <dbReference type="EMBL" id="MBB3839066.1"/>
    </source>
</evidence>
<keyword evidence="3" id="KW-0540">Nuclease</keyword>
<dbReference type="EMBL" id="JACIBY010000006">
    <property type="protein sequence ID" value="MBB3839066.1"/>
    <property type="molecule type" value="Genomic_DNA"/>
</dbReference>
<dbReference type="GO" id="GO:0016787">
    <property type="term" value="F:hydrolase activity"/>
    <property type="evidence" value="ECO:0007669"/>
    <property type="project" value="UniProtKB-KW"/>
</dbReference>
<evidence type="ECO:0000256" key="3">
    <source>
        <dbReference type="ARBA" id="ARBA00022722"/>
    </source>
</evidence>
<comment type="similarity">
    <text evidence="7">Belongs to the PINc/VapC protein family.</text>
</comment>
<dbReference type="InterPro" id="IPR002716">
    <property type="entry name" value="PIN_dom"/>
</dbReference>
<dbReference type="AlphaFoldDB" id="A0A7W5ZNI5"/>
<proteinExistence type="inferred from homology"/>
<evidence type="ECO:0000256" key="4">
    <source>
        <dbReference type="ARBA" id="ARBA00022723"/>
    </source>
</evidence>
<evidence type="ECO:0000313" key="10">
    <source>
        <dbReference type="Proteomes" id="UP000541352"/>
    </source>
</evidence>
<sequence>MGARYLIDTSGYSRYLDDRLSVESSEFMDSVLEDAPAMCFVVKIELRSFQGDVDREHTIADLVNSSRIIELTDDVIEKTIELRKKAKIKLPDAIIAATAIIHNLTLLSTNDSDFLKVPKLKYKSLNT</sequence>
<dbReference type="InterPro" id="IPR029060">
    <property type="entry name" value="PIN-like_dom_sf"/>
</dbReference>
<dbReference type="InterPro" id="IPR050556">
    <property type="entry name" value="Type_II_TA_system_RNase"/>
</dbReference>
<evidence type="ECO:0000256" key="7">
    <source>
        <dbReference type="ARBA" id="ARBA00038093"/>
    </source>
</evidence>
<dbReference type="Gene3D" id="3.40.50.1010">
    <property type="entry name" value="5'-nuclease"/>
    <property type="match status" value="1"/>
</dbReference>
<evidence type="ECO:0000256" key="1">
    <source>
        <dbReference type="ARBA" id="ARBA00001946"/>
    </source>
</evidence>
<dbReference type="Proteomes" id="UP000541352">
    <property type="component" value="Unassembled WGS sequence"/>
</dbReference>